<evidence type="ECO:0000256" key="1">
    <source>
        <dbReference type="SAM" id="MobiDB-lite"/>
    </source>
</evidence>
<comment type="caution">
    <text evidence="2">The sequence shown here is derived from an EMBL/GenBank/DDBJ whole genome shotgun (WGS) entry which is preliminary data.</text>
</comment>
<protein>
    <submittedName>
        <fullName evidence="2">Uncharacterized protein</fullName>
    </submittedName>
</protein>
<feature type="region of interest" description="Disordered" evidence="1">
    <location>
        <begin position="364"/>
        <end position="389"/>
    </location>
</feature>
<dbReference type="EMBL" id="JANEYF010002836">
    <property type="protein sequence ID" value="KAJ8941746.1"/>
    <property type="molecule type" value="Genomic_DNA"/>
</dbReference>
<dbReference type="Proteomes" id="UP001162156">
    <property type="component" value="Unassembled WGS sequence"/>
</dbReference>
<feature type="region of interest" description="Disordered" evidence="1">
    <location>
        <begin position="85"/>
        <end position="150"/>
    </location>
</feature>
<feature type="compositionally biased region" description="Low complexity" evidence="1">
    <location>
        <begin position="114"/>
        <end position="127"/>
    </location>
</feature>
<reference evidence="2" key="1">
    <citation type="journal article" date="2023" name="Insect Mol. Biol.">
        <title>Genome sequencing provides insights into the evolution of gene families encoding plant cell wall-degrading enzymes in longhorned beetles.</title>
        <authorList>
            <person name="Shin N.R."/>
            <person name="Okamura Y."/>
            <person name="Kirsch R."/>
            <person name="Pauchet Y."/>
        </authorList>
    </citation>
    <scope>NUCLEOTIDE SEQUENCE</scope>
    <source>
        <strain evidence="2">RBIC_L_NR</strain>
    </source>
</reference>
<name>A0AAV8XRZ6_9CUCU</name>
<keyword evidence="3" id="KW-1185">Reference proteome</keyword>
<evidence type="ECO:0000313" key="3">
    <source>
        <dbReference type="Proteomes" id="UP001162156"/>
    </source>
</evidence>
<feature type="compositionally biased region" description="Low complexity" evidence="1">
    <location>
        <begin position="85"/>
        <end position="100"/>
    </location>
</feature>
<organism evidence="2 3">
    <name type="scientific">Rhamnusium bicolor</name>
    <dbReference type="NCBI Taxonomy" id="1586634"/>
    <lineage>
        <taxon>Eukaryota</taxon>
        <taxon>Metazoa</taxon>
        <taxon>Ecdysozoa</taxon>
        <taxon>Arthropoda</taxon>
        <taxon>Hexapoda</taxon>
        <taxon>Insecta</taxon>
        <taxon>Pterygota</taxon>
        <taxon>Neoptera</taxon>
        <taxon>Endopterygota</taxon>
        <taxon>Coleoptera</taxon>
        <taxon>Polyphaga</taxon>
        <taxon>Cucujiformia</taxon>
        <taxon>Chrysomeloidea</taxon>
        <taxon>Cerambycidae</taxon>
        <taxon>Lepturinae</taxon>
        <taxon>Rhagiini</taxon>
        <taxon>Rhamnusium</taxon>
    </lineage>
</organism>
<gene>
    <name evidence="2" type="ORF">NQ314_010283</name>
</gene>
<sequence>MHTVILGFTQNGVSIWNKFYEKITILRKSRLVPHFKIRNLSEMLHKLRHLLLHLEIHEFAYVTGPTKPASISSQNHEPARNYVARLSRSPSSGSSASSARQNQERATNYVAGLSRSPSSGSSASSARQNQERATNYSARPSEPPVSLSKNYEPARNIAGASKNHEPSRIYFPGQRTSINGPVPYYQNNYLGTSFPEIQEQMIRLENPNAPLRPQNHLIAPRKEKIIHSESYIHRPANPSNTNNEDVIKTIIQFVKSSMNQNFSIEILLTLSKWHIELKSYHIQPTVSKKLKTAITRTLNDIVLYISDNLFGVPCNLLLKSYVEQIIQVVASHHKELLTSLLPWFRINHNNDQWMSNIIKLLSQSQPSLPSDPRNQVNSEHNRGPVIHNHPNRMYSVPVSNHTYPHHNIAPQNYYFQNYHAPPQPYQGYHYQPNPLRENYMSNMEHRRNEMLLPYPVNHLDPAIERQRDQQNMQVLYRECLTELSYARKLQHTCYADYAQYVSRR</sequence>
<dbReference type="AlphaFoldDB" id="A0AAV8XRZ6"/>
<evidence type="ECO:0000313" key="2">
    <source>
        <dbReference type="EMBL" id="KAJ8941746.1"/>
    </source>
</evidence>
<proteinExistence type="predicted"/>
<accession>A0AAV8XRZ6</accession>